<accession>A0AAU9BTE3</accession>
<evidence type="ECO:0000256" key="2">
    <source>
        <dbReference type="HAMAP-Rule" id="MF_00460"/>
    </source>
</evidence>
<dbReference type="RefSeq" id="WP_317704582.1">
    <property type="nucleotide sequence ID" value="NZ_AP024714.1"/>
</dbReference>
<evidence type="ECO:0000256" key="1">
    <source>
        <dbReference type="ARBA" id="ARBA00010645"/>
    </source>
</evidence>
<dbReference type="HAMAP" id="MF_00460">
    <property type="entry name" value="UPF0125_RnfH"/>
    <property type="match status" value="1"/>
</dbReference>
<dbReference type="SUPFAM" id="SSF54285">
    <property type="entry name" value="MoaD/ThiS"/>
    <property type="match status" value="1"/>
</dbReference>
<dbReference type="NCBIfam" id="NF002490">
    <property type="entry name" value="PRK01777.1"/>
    <property type="match status" value="1"/>
</dbReference>
<dbReference type="Gene3D" id="3.10.20.280">
    <property type="entry name" value="RnfH-like"/>
    <property type="match status" value="1"/>
</dbReference>
<dbReference type="InterPro" id="IPR005346">
    <property type="entry name" value="RnfH"/>
</dbReference>
<dbReference type="InterPro" id="IPR016155">
    <property type="entry name" value="Mopterin_synth/thiamin_S_b"/>
</dbReference>
<protein>
    <recommendedName>
        <fullName evidence="2">UPF0125 protein MIT9_P1758</fullName>
    </recommendedName>
</protein>
<dbReference type="PANTHER" id="PTHR37483">
    <property type="entry name" value="UPF0125 PROTEIN RATB"/>
    <property type="match status" value="1"/>
</dbReference>
<dbReference type="EMBL" id="AP024714">
    <property type="protein sequence ID" value="BCX82173.1"/>
    <property type="molecule type" value="Genomic_DNA"/>
</dbReference>
<sequence length="100" mass="11469">MADWVEVVYALPEIQVVRRLPWRERMTVAEAIEACGLTARFPEIDLERQAVGVFGRICGLDRVLKAGERVEIYRPLRGDPKEARRLRARQPRAGGGRSRR</sequence>
<name>A0AAU9BTE3_9GAMM</name>
<reference evidence="4" key="1">
    <citation type="journal article" date="2024" name="Int. J. Syst. Evol. Microbiol.">
        <title>Methylomarinovum tepidoasis sp. nov., a moderately thermophilic methanotroph of the family Methylothermaceae isolated from a deep-sea hydrothermal field.</title>
        <authorList>
            <person name="Hirayama H."/>
            <person name="Takaki Y."/>
            <person name="Abe M."/>
            <person name="Miyazaki M."/>
            <person name="Uematsu K."/>
            <person name="Matsui Y."/>
            <person name="Takai K."/>
        </authorList>
    </citation>
    <scope>NUCLEOTIDE SEQUENCE [LARGE SCALE GENOMIC DNA]</scope>
    <source>
        <strain evidence="4">IT-9</strain>
    </source>
</reference>
<dbReference type="KEGG" id="mcau:MIT9_P1758"/>
<proteinExistence type="inferred from homology"/>
<comment type="similarity">
    <text evidence="1 2">Belongs to the UPF0125 (RnfH) family.</text>
</comment>
<evidence type="ECO:0000313" key="3">
    <source>
        <dbReference type="EMBL" id="BCX82173.1"/>
    </source>
</evidence>
<dbReference type="Pfam" id="PF03658">
    <property type="entry name" value="Ub-RnfH"/>
    <property type="match status" value="1"/>
</dbReference>
<dbReference type="InterPro" id="IPR037021">
    <property type="entry name" value="RnfH_sf"/>
</dbReference>
<organism evidence="3 4">
    <name type="scientific">Methylomarinovum caldicuralii</name>
    <dbReference type="NCBI Taxonomy" id="438856"/>
    <lineage>
        <taxon>Bacteria</taxon>
        <taxon>Pseudomonadati</taxon>
        <taxon>Pseudomonadota</taxon>
        <taxon>Gammaproteobacteria</taxon>
        <taxon>Methylococcales</taxon>
        <taxon>Methylothermaceae</taxon>
        <taxon>Methylomarinovum</taxon>
    </lineage>
</organism>
<gene>
    <name evidence="3" type="ORF">MIT9_P1758</name>
</gene>
<dbReference type="PANTHER" id="PTHR37483:SF1">
    <property type="entry name" value="UPF0125 PROTEIN RATB"/>
    <property type="match status" value="1"/>
</dbReference>
<evidence type="ECO:0000313" key="4">
    <source>
        <dbReference type="Proteomes" id="UP001321825"/>
    </source>
</evidence>
<dbReference type="AlphaFoldDB" id="A0AAU9BTE3"/>
<dbReference type="Proteomes" id="UP001321825">
    <property type="component" value="Chromosome"/>
</dbReference>
<keyword evidence="4" id="KW-1185">Reference proteome</keyword>